<evidence type="ECO:0000313" key="4">
    <source>
        <dbReference type="Proteomes" id="UP000189810"/>
    </source>
</evidence>
<dbReference type="AlphaFoldDB" id="A0A1M6R9B4"/>
<organism evidence="3 4">
    <name type="scientific">Thermocrinis minervae</name>
    <dbReference type="NCBI Taxonomy" id="381751"/>
    <lineage>
        <taxon>Bacteria</taxon>
        <taxon>Pseudomonadati</taxon>
        <taxon>Aquificota</taxon>
        <taxon>Aquificia</taxon>
        <taxon>Aquificales</taxon>
        <taxon>Aquificaceae</taxon>
        <taxon>Thermocrinis</taxon>
    </lineage>
</organism>
<proteinExistence type="predicted"/>
<dbReference type="PANTHER" id="PTHR43755">
    <property type="match status" value="1"/>
</dbReference>
<dbReference type="InterPro" id="IPR023753">
    <property type="entry name" value="FAD/NAD-binding_dom"/>
</dbReference>
<gene>
    <name evidence="3" type="ORF">SAMN05444391_0559</name>
</gene>
<dbReference type="EMBL" id="LT670846">
    <property type="protein sequence ID" value="SHK29054.1"/>
    <property type="molecule type" value="Genomic_DNA"/>
</dbReference>
<dbReference type="InterPro" id="IPR052541">
    <property type="entry name" value="SQRD"/>
</dbReference>
<reference evidence="3 4" key="1">
    <citation type="submission" date="2016-11" db="EMBL/GenBank/DDBJ databases">
        <authorList>
            <person name="Jaros S."/>
            <person name="Januszkiewicz K."/>
            <person name="Wedrychowicz H."/>
        </authorList>
    </citation>
    <scope>NUCLEOTIDE SEQUENCE [LARGE SCALE GENOMIC DNA]</scope>
    <source>
        <strain evidence="3 4">DSM 19557</strain>
    </source>
</reference>
<dbReference type="Pfam" id="PF07992">
    <property type="entry name" value="Pyr_redox_2"/>
    <property type="match status" value="1"/>
</dbReference>
<feature type="domain" description="Sulfide dehydrogenase [flavocytochrome c] flavoprotein chain central" evidence="2">
    <location>
        <begin position="170"/>
        <end position="279"/>
    </location>
</feature>
<dbReference type="RefSeq" id="WP_079653721.1">
    <property type="nucleotide sequence ID" value="NZ_LT670846.1"/>
</dbReference>
<dbReference type="PANTHER" id="PTHR43755:SF1">
    <property type="entry name" value="FAD-DEPENDENT PYRIDINE NUCLEOTIDE-DISULPHIDE OXIDOREDUCTASE"/>
    <property type="match status" value="1"/>
</dbReference>
<dbReference type="Gene3D" id="3.50.50.60">
    <property type="entry name" value="FAD/NAD(P)-binding domain"/>
    <property type="match status" value="2"/>
</dbReference>
<sequence>MSNSPSGVSRRDLIKASAFGPFALSSLAFSGATLKKAQVVIVGGGYGGVTAAKYLKKENPELSVVLIEERPFFMSCPMSNHYLAGLMELTPLCFSYNVLEVKHGVKVIRDKVLGIELDKKRVRISDAYISYDFLILSPGIDYDIENRPDYQESVIYNPPAFKPGSEHIYLKRLIEEFEEGDIVMTVPPPPYRCPPAPYERAALIASMIKRNKLKAHLYFIDANERPIINAEGFLSAYYDLYKDVATYVTGVTVKEVDVHKKVVRTSHGDFKYTIANVIPPMKANSLLEKAGLLKKGEKWVEVDPFTYETKVKNVFVIGDASQGYLPKSGFAAHSEGKLVAKIINARLKGKKVEEEALYMICYAMVNDREAIMTETSFRYEVSMHRFIPIHREDNLRKESTAKRYYEWARGLWRDMFS</sequence>
<protein>
    <submittedName>
        <fullName evidence="3">NADPH-dependent 2,4-dienoyl-CoA reductase, sulfur reductase</fullName>
    </submittedName>
</protein>
<dbReference type="PROSITE" id="PS51318">
    <property type="entry name" value="TAT"/>
    <property type="match status" value="1"/>
</dbReference>
<accession>A0A1M6R9B4</accession>
<dbReference type="GO" id="GO:0016491">
    <property type="term" value="F:oxidoreductase activity"/>
    <property type="evidence" value="ECO:0007669"/>
    <property type="project" value="InterPro"/>
</dbReference>
<evidence type="ECO:0000259" key="2">
    <source>
        <dbReference type="Pfam" id="PF21706"/>
    </source>
</evidence>
<dbReference type="STRING" id="381751.SAMN05444391_0559"/>
<name>A0A1M6R9B4_9AQUI</name>
<keyword evidence="4" id="KW-1185">Reference proteome</keyword>
<feature type="domain" description="FAD/NAD(P)-binding" evidence="1">
    <location>
        <begin position="38"/>
        <end position="139"/>
    </location>
</feature>
<dbReference type="InterPro" id="IPR006311">
    <property type="entry name" value="TAT_signal"/>
</dbReference>
<evidence type="ECO:0000313" key="3">
    <source>
        <dbReference type="EMBL" id="SHK29054.1"/>
    </source>
</evidence>
<evidence type="ECO:0000259" key="1">
    <source>
        <dbReference type="Pfam" id="PF07992"/>
    </source>
</evidence>
<dbReference type="Pfam" id="PF21706">
    <property type="entry name" value="FCSD_central"/>
    <property type="match status" value="1"/>
</dbReference>
<dbReference type="InterPro" id="IPR049386">
    <property type="entry name" value="FCSD_central"/>
</dbReference>
<dbReference type="InterPro" id="IPR036188">
    <property type="entry name" value="FAD/NAD-bd_sf"/>
</dbReference>
<dbReference type="Proteomes" id="UP000189810">
    <property type="component" value="Chromosome I"/>
</dbReference>
<dbReference type="SUPFAM" id="SSF51905">
    <property type="entry name" value="FAD/NAD(P)-binding domain"/>
    <property type="match status" value="2"/>
</dbReference>
<dbReference type="OrthoDB" id="9802771at2"/>